<feature type="binding site" evidence="1">
    <location>
        <position position="232"/>
    </location>
    <ligand>
        <name>[2Fe-2S] cluster</name>
        <dbReference type="ChEBI" id="CHEBI:190135"/>
    </ligand>
</feature>
<feature type="binding site" evidence="1">
    <location>
        <position position="214"/>
    </location>
    <ligand>
        <name>[2Fe-2S] cluster</name>
        <dbReference type="ChEBI" id="CHEBI:190135"/>
    </ligand>
</feature>
<dbReference type="PANTHER" id="PTHR43513:SF3">
    <property type="entry name" value="DIHYDROOROTATE DEHYDROGENASE B (NAD(+)), ELECTRON TRANSFER SUBUNIT-RELATED"/>
    <property type="match status" value="1"/>
</dbReference>
<evidence type="ECO:0000256" key="2">
    <source>
        <dbReference type="SAM" id="MobiDB-lite"/>
    </source>
</evidence>
<dbReference type="NCBIfam" id="NF000796">
    <property type="entry name" value="PRK00054.1-1"/>
    <property type="match status" value="1"/>
</dbReference>
<keyword evidence="1" id="KW-0479">Metal-binding</keyword>
<dbReference type="GO" id="GO:0051537">
    <property type="term" value="F:2 iron, 2 sulfur cluster binding"/>
    <property type="evidence" value="ECO:0007669"/>
    <property type="project" value="UniProtKB-KW"/>
</dbReference>
<dbReference type="InterPro" id="IPR012165">
    <property type="entry name" value="Cyt_c3_hydrogenase_gsu"/>
</dbReference>
<feature type="domain" description="FAD-binding FR-type" evidence="3">
    <location>
        <begin position="3"/>
        <end position="94"/>
    </location>
</feature>
<dbReference type="Proteomes" id="UP000252355">
    <property type="component" value="Unassembled WGS sequence"/>
</dbReference>
<dbReference type="PIRSF" id="PIRSF006816">
    <property type="entry name" value="Cyc3_hyd_g"/>
    <property type="match status" value="1"/>
</dbReference>
<keyword evidence="1" id="KW-0408">Iron</keyword>
<evidence type="ECO:0000256" key="1">
    <source>
        <dbReference type="PIRSR" id="PIRSR006816-2"/>
    </source>
</evidence>
<accession>A0A367ZJU8</accession>
<organism evidence="4 5">
    <name type="scientific">Candidatus Ozemobacter sibiricus</name>
    <dbReference type="NCBI Taxonomy" id="2268124"/>
    <lineage>
        <taxon>Bacteria</taxon>
        <taxon>Candidatus Ozemobacteria</taxon>
        <taxon>Candidatus Ozemobacterales</taxon>
        <taxon>Candidatus Ozemobacteraceae</taxon>
        <taxon>Candidatus Ozemobacter</taxon>
    </lineage>
</organism>
<feature type="binding site" evidence="1">
    <location>
        <position position="219"/>
    </location>
    <ligand>
        <name>[2Fe-2S] cluster</name>
        <dbReference type="ChEBI" id="CHEBI:190135"/>
    </ligand>
</feature>
<dbReference type="InterPro" id="IPR019480">
    <property type="entry name" value="Dihydroorotate_DH_Fe-S-bd"/>
</dbReference>
<feature type="binding site" evidence="1">
    <location>
        <position position="222"/>
    </location>
    <ligand>
        <name>[2Fe-2S] cluster</name>
        <dbReference type="ChEBI" id="CHEBI:190135"/>
    </ligand>
</feature>
<dbReference type="InterPro" id="IPR017938">
    <property type="entry name" value="Riboflavin_synthase-like_b-brl"/>
</dbReference>
<evidence type="ECO:0000259" key="3">
    <source>
        <dbReference type="PROSITE" id="PS51384"/>
    </source>
</evidence>
<evidence type="ECO:0000313" key="4">
    <source>
        <dbReference type="EMBL" id="RCK78310.1"/>
    </source>
</evidence>
<gene>
    <name evidence="4" type="ORF">OZSIB_1552</name>
</gene>
<dbReference type="SUPFAM" id="SSF52343">
    <property type="entry name" value="Ferredoxin reductase-like, C-terminal NADP-linked domain"/>
    <property type="match status" value="1"/>
</dbReference>
<dbReference type="InterPro" id="IPR039261">
    <property type="entry name" value="FNR_nucleotide-bd"/>
</dbReference>
<dbReference type="GO" id="GO:0006221">
    <property type="term" value="P:pyrimidine nucleotide biosynthetic process"/>
    <property type="evidence" value="ECO:0007669"/>
    <property type="project" value="InterPro"/>
</dbReference>
<feature type="region of interest" description="Disordered" evidence="2">
    <location>
        <begin position="248"/>
        <end position="270"/>
    </location>
</feature>
<dbReference type="PROSITE" id="PS51384">
    <property type="entry name" value="FAD_FR"/>
    <property type="match status" value="1"/>
</dbReference>
<comment type="caution">
    <text evidence="4">The sequence shown here is derived from an EMBL/GenBank/DDBJ whole genome shotgun (WGS) entry which is preliminary data.</text>
</comment>
<proteinExistence type="predicted"/>
<dbReference type="Pfam" id="PF10418">
    <property type="entry name" value="DHODB_Fe-S_bind"/>
    <property type="match status" value="1"/>
</dbReference>
<protein>
    <submittedName>
        <fullName evidence="4">Dihydroorotate dehydrogenase electron transfer subunit</fullName>
    </submittedName>
</protein>
<dbReference type="InterPro" id="IPR017927">
    <property type="entry name" value="FAD-bd_FR_type"/>
</dbReference>
<comment type="cofactor">
    <cofactor evidence="1">
        <name>[2Fe-2S] cluster</name>
        <dbReference type="ChEBI" id="CHEBI:190135"/>
    </cofactor>
    <text evidence="1">Binds 1 [2Fe-2S] cluster per subunit.</text>
</comment>
<keyword evidence="1" id="KW-0411">Iron-sulfur</keyword>
<dbReference type="GO" id="GO:0046872">
    <property type="term" value="F:metal ion binding"/>
    <property type="evidence" value="ECO:0007669"/>
    <property type="project" value="UniProtKB-KW"/>
</dbReference>
<dbReference type="Gene3D" id="3.40.50.80">
    <property type="entry name" value="Nucleotide-binding domain of ferredoxin-NADP reductase (FNR) module"/>
    <property type="match status" value="1"/>
</dbReference>
<dbReference type="SUPFAM" id="SSF63380">
    <property type="entry name" value="Riboflavin synthase domain-like"/>
    <property type="match status" value="1"/>
</dbReference>
<name>A0A367ZJU8_9BACT</name>
<dbReference type="GO" id="GO:0050660">
    <property type="term" value="F:flavin adenine dinucleotide binding"/>
    <property type="evidence" value="ECO:0007669"/>
    <property type="project" value="InterPro"/>
</dbReference>
<sequence length="270" mass="29078">MADVMQTVPILEVIAHQAGLKTLVLPRILDAAPGQFVTIWVPGVDEKPFAVSGDDLETIQITVKAVGPFTRRLLECRPGERIGLRGPFGRGFTLMPDSLLIGGGIGNAPLRLLAQRLTERGLRYTWLVGARRAADLPFLSDLQRHPAVRLFTDDGSVGRPGSVMAGWTDALTASPTPPRLVCGAGPEPMLLAVREAARLHRLPVELSFERYMKCGIGLCGQCCLDGSGLRLCVEGPILTEEQMQSVTEWGLPHRGPSGRRPAATPPASRP</sequence>
<dbReference type="AlphaFoldDB" id="A0A367ZJU8"/>
<keyword evidence="1" id="KW-0001">2Fe-2S</keyword>
<dbReference type="InterPro" id="IPR050353">
    <property type="entry name" value="PyrK_electron_transfer"/>
</dbReference>
<evidence type="ECO:0000313" key="5">
    <source>
        <dbReference type="Proteomes" id="UP000252355"/>
    </source>
</evidence>
<reference evidence="4 5" key="1">
    <citation type="submission" date="2018-05" db="EMBL/GenBank/DDBJ databases">
        <title>A metagenomic window into the 2 km-deep terrestrial subsurface aquifer revealed taxonomically and functionally diverse microbial community comprising novel uncultured bacterial lineages.</title>
        <authorList>
            <person name="Kadnikov V.V."/>
            <person name="Mardanov A.V."/>
            <person name="Beletsky A.V."/>
            <person name="Banks D."/>
            <person name="Pimenov N.V."/>
            <person name="Frank Y.A."/>
            <person name="Karnachuk O.V."/>
            <person name="Ravin N.V."/>
        </authorList>
    </citation>
    <scope>NUCLEOTIDE SEQUENCE [LARGE SCALE GENOMIC DNA]</scope>
    <source>
        <strain evidence="4">BY5</strain>
    </source>
</reference>
<dbReference type="Gene3D" id="2.40.30.10">
    <property type="entry name" value="Translation factors"/>
    <property type="match status" value="1"/>
</dbReference>
<dbReference type="EMBL" id="QOQW01000024">
    <property type="protein sequence ID" value="RCK78310.1"/>
    <property type="molecule type" value="Genomic_DNA"/>
</dbReference>
<dbReference type="PANTHER" id="PTHR43513">
    <property type="entry name" value="DIHYDROOROTATE DEHYDROGENASE B (NAD(+)), ELECTRON TRANSFER SUBUNIT"/>
    <property type="match status" value="1"/>
</dbReference>
<dbReference type="GO" id="GO:0016491">
    <property type="term" value="F:oxidoreductase activity"/>
    <property type="evidence" value="ECO:0007669"/>
    <property type="project" value="InterPro"/>
</dbReference>